<dbReference type="GO" id="GO:0015627">
    <property type="term" value="C:type II protein secretion system complex"/>
    <property type="evidence" value="ECO:0007669"/>
    <property type="project" value="InterPro"/>
</dbReference>
<dbReference type="PANTHER" id="PTHR38779">
    <property type="entry name" value="TYPE II SECRETION SYSTEM PROTEIN I-RELATED"/>
    <property type="match status" value="1"/>
</dbReference>
<evidence type="ECO:0000256" key="8">
    <source>
        <dbReference type="ARBA" id="ARBA00023136"/>
    </source>
</evidence>
<gene>
    <name evidence="10" type="ORF">MNBD_GAMMA20-1772</name>
</gene>
<dbReference type="Pfam" id="PF07963">
    <property type="entry name" value="N_methyl"/>
    <property type="match status" value="1"/>
</dbReference>
<evidence type="ECO:0000256" key="7">
    <source>
        <dbReference type="ARBA" id="ARBA00022989"/>
    </source>
</evidence>
<dbReference type="InterPro" id="IPR003413">
    <property type="entry name" value="T2SS_GspI_C"/>
</dbReference>
<dbReference type="GO" id="GO:0015628">
    <property type="term" value="P:protein secretion by the type II secretion system"/>
    <property type="evidence" value="ECO:0007669"/>
    <property type="project" value="InterPro"/>
</dbReference>
<evidence type="ECO:0000313" key="10">
    <source>
        <dbReference type="EMBL" id="VAX01581.1"/>
    </source>
</evidence>
<evidence type="ECO:0000256" key="1">
    <source>
        <dbReference type="ARBA" id="ARBA00004377"/>
    </source>
</evidence>
<keyword evidence="8" id="KW-0472">Membrane</keyword>
<dbReference type="PANTHER" id="PTHR38779:SF2">
    <property type="entry name" value="TYPE II SECRETION SYSTEM PROTEIN I-RELATED"/>
    <property type="match status" value="1"/>
</dbReference>
<evidence type="ECO:0000259" key="9">
    <source>
        <dbReference type="Pfam" id="PF02501"/>
    </source>
</evidence>
<evidence type="ECO:0000256" key="4">
    <source>
        <dbReference type="ARBA" id="ARBA00022481"/>
    </source>
</evidence>
<keyword evidence="4" id="KW-0488">Methylation</keyword>
<evidence type="ECO:0000256" key="3">
    <source>
        <dbReference type="ARBA" id="ARBA00022475"/>
    </source>
</evidence>
<dbReference type="Pfam" id="PF02501">
    <property type="entry name" value="T2SSI"/>
    <property type="match status" value="1"/>
</dbReference>
<dbReference type="NCBIfam" id="TIGR02532">
    <property type="entry name" value="IV_pilin_GFxxxE"/>
    <property type="match status" value="1"/>
</dbReference>
<keyword evidence="5" id="KW-0997">Cell inner membrane</keyword>
<sequence length="124" mass="13678">MTAGSRQRGFTLLEVIVALTVIAFALSAAVSAVSGNTRNAAGLQQRTYAHWVAMNQMAELHASRQWPSTRTTRGSSLMVRHEWYWSMNVSATPDKNVRRVDISVRADEDAESPLVTLTGFVGRQ</sequence>
<evidence type="ECO:0000256" key="5">
    <source>
        <dbReference type="ARBA" id="ARBA00022519"/>
    </source>
</evidence>
<dbReference type="GO" id="GO:0005886">
    <property type="term" value="C:plasma membrane"/>
    <property type="evidence" value="ECO:0007669"/>
    <property type="project" value="UniProtKB-SubCell"/>
</dbReference>
<dbReference type="EMBL" id="UOFU01000231">
    <property type="protein sequence ID" value="VAX01581.1"/>
    <property type="molecule type" value="Genomic_DNA"/>
</dbReference>
<accession>A0A3B1AIQ5</accession>
<comment type="subcellular location">
    <subcellularLocation>
        <location evidence="1">Cell inner membrane</location>
        <topology evidence="1">Single-pass membrane protein</topology>
    </subcellularLocation>
</comment>
<keyword evidence="6" id="KW-0812">Transmembrane</keyword>
<organism evidence="10">
    <name type="scientific">hydrothermal vent metagenome</name>
    <dbReference type="NCBI Taxonomy" id="652676"/>
    <lineage>
        <taxon>unclassified sequences</taxon>
        <taxon>metagenomes</taxon>
        <taxon>ecological metagenomes</taxon>
    </lineage>
</organism>
<evidence type="ECO:0000256" key="6">
    <source>
        <dbReference type="ARBA" id="ARBA00022692"/>
    </source>
</evidence>
<keyword evidence="7" id="KW-1133">Transmembrane helix</keyword>
<evidence type="ECO:0000256" key="2">
    <source>
        <dbReference type="ARBA" id="ARBA00008358"/>
    </source>
</evidence>
<name>A0A3B1AIQ5_9ZZZZ</name>
<keyword evidence="3" id="KW-1003">Cell membrane</keyword>
<dbReference type="InterPro" id="IPR045584">
    <property type="entry name" value="Pilin-like"/>
</dbReference>
<dbReference type="AlphaFoldDB" id="A0A3B1AIQ5"/>
<dbReference type="InterPro" id="IPR010052">
    <property type="entry name" value="T2SS_protein-GspI"/>
</dbReference>
<dbReference type="NCBIfam" id="TIGR01707">
    <property type="entry name" value="gspI"/>
    <property type="match status" value="1"/>
</dbReference>
<dbReference type="InterPro" id="IPR012902">
    <property type="entry name" value="N_methyl_site"/>
</dbReference>
<dbReference type="PROSITE" id="PS00409">
    <property type="entry name" value="PROKAR_NTER_METHYL"/>
    <property type="match status" value="1"/>
</dbReference>
<feature type="domain" description="Type II secretion system protein GspI C-terminal" evidence="9">
    <location>
        <begin position="43"/>
        <end position="121"/>
    </location>
</feature>
<reference evidence="10" key="1">
    <citation type="submission" date="2018-06" db="EMBL/GenBank/DDBJ databases">
        <authorList>
            <person name="Zhirakovskaya E."/>
        </authorList>
    </citation>
    <scope>NUCLEOTIDE SEQUENCE</scope>
</reference>
<protein>
    <recommendedName>
        <fullName evidence="9">Type II secretion system protein GspI C-terminal domain-containing protein</fullName>
    </recommendedName>
</protein>
<comment type="similarity">
    <text evidence="2">Belongs to the GSP I family.</text>
</comment>
<dbReference type="Gene3D" id="3.30.1300.30">
    <property type="entry name" value="GSPII I/J protein-like"/>
    <property type="match status" value="1"/>
</dbReference>
<proteinExistence type="inferred from homology"/>
<dbReference type="SUPFAM" id="SSF54523">
    <property type="entry name" value="Pili subunits"/>
    <property type="match status" value="1"/>
</dbReference>